<proteinExistence type="predicted"/>
<keyword evidence="2" id="KW-1185">Reference proteome</keyword>
<dbReference type="GeneID" id="71987969"/>
<evidence type="ECO:0008006" key="3">
    <source>
        <dbReference type="Google" id="ProtNLM"/>
    </source>
</evidence>
<evidence type="ECO:0000313" key="1">
    <source>
        <dbReference type="EMBL" id="UJO15165.1"/>
    </source>
</evidence>
<dbReference type="Proteomes" id="UP000756132">
    <property type="component" value="Chromosome 3"/>
</dbReference>
<name>A0A9Q8P6H8_PASFU</name>
<reference evidence="1" key="1">
    <citation type="submission" date="2021-12" db="EMBL/GenBank/DDBJ databases">
        <authorList>
            <person name="Zaccaron A."/>
            <person name="Stergiopoulos I."/>
        </authorList>
    </citation>
    <scope>NUCLEOTIDE SEQUENCE</scope>
    <source>
        <strain evidence="1">Race5_Kim</strain>
    </source>
</reference>
<dbReference type="OrthoDB" id="3650739at2759"/>
<dbReference type="RefSeq" id="XP_047759531.1">
    <property type="nucleotide sequence ID" value="XM_047907239.1"/>
</dbReference>
<accession>A0A9Q8P6H8</accession>
<dbReference type="EMBL" id="CP090165">
    <property type="protein sequence ID" value="UJO15165.1"/>
    <property type="molecule type" value="Genomic_DNA"/>
</dbReference>
<evidence type="ECO:0000313" key="2">
    <source>
        <dbReference type="Proteomes" id="UP000756132"/>
    </source>
</evidence>
<dbReference type="KEGG" id="ffu:CLAFUR5_08091"/>
<protein>
    <recommendedName>
        <fullName evidence="3">F-box domain-containing protein</fullName>
    </recommendedName>
</protein>
<dbReference type="AlphaFoldDB" id="A0A9Q8P6H8"/>
<sequence length="276" mass="32027">MVHYRREFKADSPDQEWYPIAQFPGRDYWKLAAHGTEESRVERGFLDYDQCTLDELRRFCKQRQLIVPSGHDGTFDKFKEILQAADEVAIFNRFLDLPPELRLHIYEIYKAPLDFNHFSVAPPITFVSKLIRRAASSLFFRERLFLIHRDQFWPPPGPMSLQRVTQLFWNRAPLAFIHSLRKLEIMAPLGHGAGYAEFDIDLNAKQREERACFVSMGTFNWVSLNERSPEVEVVVNGVVEQLRELVDVILAREPGVFERGDADAVLKIFAATAQVE</sequence>
<gene>
    <name evidence="1" type="ORF">CLAFUR5_08091</name>
</gene>
<reference evidence="1" key="2">
    <citation type="journal article" date="2022" name="Microb. Genom.">
        <title>A chromosome-scale genome assembly of the tomato pathogen Cladosporium fulvum reveals a compartmentalized genome architecture and the presence of a dispensable chromosome.</title>
        <authorList>
            <person name="Zaccaron A.Z."/>
            <person name="Chen L.H."/>
            <person name="Samaras A."/>
            <person name="Stergiopoulos I."/>
        </authorList>
    </citation>
    <scope>NUCLEOTIDE SEQUENCE</scope>
    <source>
        <strain evidence="1">Race5_Kim</strain>
    </source>
</reference>
<organism evidence="1 2">
    <name type="scientific">Passalora fulva</name>
    <name type="common">Tomato leaf mold</name>
    <name type="synonym">Cladosporium fulvum</name>
    <dbReference type="NCBI Taxonomy" id="5499"/>
    <lineage>
        <taxon>Eukaryota</taxon>
        <taxon>Fungi</taxon>
        <taxon>Dikarya</taxon>
        <taxon>Ascomycota</taxon>
        <taxon>Pezizomycotina</taxon>
        <taxon>Dothideomycetes</taxon>
        <taxon>Dothideomycetidae</taxon>
        <taxon>Mycosphaerellales</taxon>
        <taxon>Mycosphaerellaceae</taxon>
        <taxon>Fulvia</taxon>
    </lineage>
</organism>